<dbReference type="Gene3D" id="3.30.530.20">
    <property type="match status" value="1"/>
</dbReference>
<organism evidence="1 2">
    <name type="scientific">Flexivirga endophytica</name>
    <dbReference type="NCBI Taxonomy" id="1849103"/>
    <lineage>
        <taxon>Bacteria</taxon>
        <taxon>Bacillati</taxon>
        <taxon>Actinomycetota</taxon>
        <taxon>Actinomycetes</taxon>
        <taxon>Micrococcales</taxon>
        <taxon>Dermacoccaceae</taxon>
        <taxon>Flexivirga</taxon>
    </lineage>
</organism>
<dbReference type="RefSeq" id="WP_188836051.1">
    <property type="nucleotide sequence ID" value="NZ_BMHI01000002.1"/>
</dbReference>
<proteinExistence type="predicted"/>
<dbReference type="AlphaFoldDB" id="A0A916SYG2"/>
<dbReference type="Pfam" id="PF10604">
    <property type="entry name" value="Polyketide_cyc2"/>
    <property type="match status" value="1"/>
</dbReference>
<dbReference type="InterPro" id="IPR023393">
    <property type="entry name" value="START-like_dom_sf"/>
</dbReference>
<reference evidence="1" key="1">
    <citation type="journal article" date="2014" name="Int. J. Syst. Evol. Microbiol.">
        <title>Complete genome sequence of Corynebacterium casei LMG S-19264T (=DSM 44701T), isolated from a smear-ripened cheese.</title>
        <authorList>
            <consortium name="US DOE Joint Genome Institute (JGI-PGF)"/>
            <person name="Walter F."/>
            <person name="Albersmeier A."/>
            <person name="Kalinowski J."/>
            <person name="Ruckert C."/>
        </authorList>
    </citation>
    <scope>NUCLEOTIDE SEQUENCE</scope>
    <source>
        <strain evidence="1">CGMCC 1.15085</strain>
    </source>
</reference>
<keyword evidence="2" id="KW-1185">Reference proteome</keyword>
<dbReference type="InterPro" id="IPR019587">
    <property type="entry name" value="Polyketide_cyclase/dehydratase"/>
</dbReference>
<dbReference type="Proteomes" id="UP000636793">
    <property type="component" value="Unassembled WGS sequence"/>
</dbReference>
<reference evidence="1" key="2">
    <citation type="submission" date="2020-09" db="EMBL/GenBank/DDBJ databases">
        <authorList>
            <person name="Sun Q."/>
            <person name="Zhou Y."/>
        </authorList>
    </citation>
    <scope>NUCLEOTIDE SEQUENCE</scope>
    <source>
        <strain evidence="1">CGMCC 1.15085</strain>
    </source>
</reference>
<evidence type="ECO:0000313" key="1">
    <source>
        <dbReference type="EMBL" id="GGB23420.1"/>
    </source>
</evidence>
<accession>A0A916SYG2</accession>
<gene>
    <name evidence="1" type="ORF">GCM10011492_11630</name>
</gene>
<evidence type="ECO:0000313" key="2">
    <source>
        <dbReference type="Proteomes" id="UP000636793"/>
    </source>
</evidence>
<dbReference type="SUPFAM" id="SSF55961">
    <property type="entry name" value="Bet v1-like"/>
    <property type="match status" value="1"/>
</dbReference>
<dbReference type="CDD" id="cd07812">
    <property type="entry name" value="SRPBCC"/>
    <property type="match status" value="1"/>
</dbReference>
<comment type="caution">
    <text evidence="1">The sequence shown here is derived from an EMBL/GenBank/DDBJ whole genome shotgun (WGS) entry which is preliminary data.</text>
</comment>
<dbReference type="EMBL" id="BMHI01000002">
    <property type="protein sequence ID" value="GGB23420.1"/>
    <property type="molecule type" value="Genomic_DNA"/>
</dbReference>
<name>A0A916SYG2_9MICO</name>
<protein>
    <submittedName>
        <fullName evidence="1">Polyketide cyclase</fullName>
    </submittedName>
</protein>
<sequence length="156" mass="17751">MNDVPLLEETIEIAAPSDRVWELIRDVRRLQEWSPQVESTRLSDGLQEVQLGARFTNANRHGELTWKTHGTVVTFAPGRAIAFRIEENWVIWSFELEPTDRHTVILTQRRAAPDGISDFSRDLTEKYLGGQEIFTEIMRAGMRDTLEGISTAALGQ</sequence>